<name>A0A286DAW8_9GAMM</name>
<reference evidence="6 7" key="1">
    <citation type="submission" date="2017-09" db="EMBL/GenBank/DDBJ databases">
        <authorList>
            <person name="Ehlers B."/>
            <person name="Leendertz F.H."/>
        </authorList>
    </citation>
    <scope>NUCLEOTIDE SEQUENCE [LARGE SCALE GENOMIC DNA]</scope>
    <source>
        <strain evidence="6 7">CGMCC 1.10978</strain>
    </source>
</reference>
<evidence type="ECO:0000256" key="4">
    <source>
        <dbReference type="ARBA" id="ARBA00023239"/>
    </source>
</evidence>
<dbReference type="AlphaFoldDB" id="A0A286DAW8"/>
<keyword evidence="5" id="KW-0119">Carbohydrate metabolism</keyword>
<dbReference type="CDD" id="cd00452">
    <property type="entry name" value="KDPG_aldolase"/>
    <property type="match status" value="1"/>
</dbReference>
<dbReference type="Gene3D" id="3.20.20.70">
    <property type="entry name" value="Aldolase class I"/>
    <property type="match status" value="1"/>
</dbReference>
<dbReference type="Pfam" id="PF01081">
    <property type="entry name" value="Aldolase"/>
    <property type="match status" value="1"/>
</dbReference>
<keyword evidence="7" id="KW-1185">Reference proteome</keyword>
<accession>A0A286DAW8</accession>
<dbReference type="NCBIfam" id="NF006600">
    <property type="entry name" value="PRK09140.1"/>
    <property type="match status" value="1"/>
</dbReference>
<comment type="similarity">
    <text evidence="2">Belongs to the KHG/KDPG aldolase family.</text>
</comment>
<dbReference type="InterPro" id="IPR000887">
    <property type="entry name" value="Aldlse_KDPG_KHG"/>
</dbReference>
<dbReference type="InterPro" id="IPR031338">
    <property type="entry name" value="KDPG/KHG_AS_2"/>
</dbReference>
<dbReference type="EMBL" id="OCND01000008">
    <property type="protein sequence ID" value="SOD55777.1"/>
    <property type="molecule type" value="Genomic_DNA"/>
</dbReference>
<proteinExistence type="inferred from homology"/>
<dbReference type="PROSITE" id="PS00160">
    <property type="entry name" value="ALDOLASE_KDPG_KHG_2"/>
    <property type="match status" value="1"/>
</dbReference>
<evidence type="ECO:0000313" key="7">
    <source>
        <dbReference type="Proteomes" id="UP000219374"/>
    </source>
</evidence>
<dbReference type="SUPFAM" id="SSF51569">
    <property type="entry name" value="Aldolase"/>
    <property type="match status" value="1"/>
</dbReference>
<comment type="pathway">
    <text evidence="1">Carbohydrate acid metabolism.</text>
</comment>
<organism evidence="6 7">
    <name type="scientific">Pseudoxanthomonas wuyuanensis</name>
    <dbReference type="NCBI Taxonomy" id="1073196"/>
    <lineage>
        <taxon>Bacteria</taxon>
        <taxon>Pseudomonadati</taxon>
        <taxon>Pseudomonadota</taxon>
        <taxon>Gammaproteobacteria</taxon>
        <taxon>Lysobacterales</taxon>
        <taxon>Lysobacteraceae</taxon>
        <taxon>Pseudoxanthomonas</taxon>
    </lineage>
</organism>
<protein>
    <submittedName>
        <fullName evidence="6">2-keto-3-deoxy-phosphogalactonate aldolase</fullName>
    </submittedName>
</protein>
<evidence type="ECO:0000313" key="6">
    <source>
        <dbReference type="EMBL" id="SOD55777.1"/>
    </source>
</evidence>
<evidence type="ECO:0000256" key="5">
    <source>
        <dbReference type="ARBA" id="ARBA00023277"/>
    </source>
</evidence>
<dbReference type="OrthoDB" id="8590323at2"/>
<gene>
    <name evidence="6" type="ORF">SAMN06296416_10810</name>
</gene>
<dbReference type="PANTHER" id="PTHR30246:SF1">
    <property type="entry name" value="2-DEHYDRO-3-DEOXY-6-PHOSPHOGALACTONATE ALDOLASE-RELATED"/>
    <property type="match status" value="1"/>
</dbReference>
<dbReference type="PANTHER" id="PTHR30246">
    <property type="entry name" value="2-KETO-3-DEOXY-6-PHOSPHOGLUCONATE ALDOLASE"/>
    <property type="match status" value="1"/>
</dbReference>
<comment type="subunit">
    <text evidence="3">Homotrimer.</text>
</comment>
<dbReference type="GO" id="GO:0016829">
    <property type="term" value="F:lyase activity"/>
    <property type="evidence" value="ECO:0007669"/>
    <property type="project" value="UniProtKB-KW"/>
</dbReference>
<dbReference type="InterPro" id="IPR013785">
    <property type="entry name" value="Aldolase_TIM"/>
</dbReference>
<sequence length="211" mass="21998">MTDDATLATPTFRLPLIAILRGIGPQETLAHVQALIEEGYDAIEIPLNSPDWARSIGDAVKAFGERAWIGGGTVLTPVDVDALTDLGARFIVTPNTDPLVIAHARRRGLQVVAGFATASEAFAAIAAGAQMLKLFPASTYGTGHVRALRAVLPSLPLFVVGGVSASALSGYLSAGSCGAGIGGELYKPGQPVERTRENARAFRQAYLDTLS</sequence>
<dbReference type="RefSeq" id="WP_097122835.1">
    <property type="nucleotide sequence ID" value="NZ_OCND01000008.1"/>
</dbReference>
<evidence type="ECO:0000256" key="3">
    <source>
        <dbReference type="ARBA" id="ARBA00011233"/>
    </source>
</evidence>
<keyword evidence="4" id="KW-0456">Lyase</keyword>
<evidence type="ECO:0000256" key="2">
    <source>
        <dbReference type="ARBA" id="ARBA00006906"/>
    </source>
</evidence>
<evidence type="ECO:0000256" key="1">
    <source>
        <dbReference type="ARBA" id="ARBA00004761"/>
    </source>
</evidence>
<dbReference type="Proteomes" id="UP000219374">
    <property type="component" value="Unassembled WGS sequence"/>
</dbReference>